<reference evidence="1" key="1">
    <citation type="submission" date="2021-11" db="EMBL/GenBank/DDBJ databases">
        <authorList>
            <consortium name="Genoscope - CEA"/>
            <person name="William W."/>
        </authorList>
    </citation>
    <scope>NUCLEOTIDE SEQUENCE</scope>
</reference>
<organism evidence="1 2">
    <name type="scientific">Pelagomonas calceolata</name>
    <dbReference type="NCBI Taxonomy" id="35677"/>
    <lineage>
        <taxon>Eukaryota</taxon>
        <taxon>Sar</taxon>
        <taxon>Stramenopiles</taxon>
        <taxon>Ochrophyta</taxon>
        <taxon>Pelagophyceae</taxon>
        <taxon>Pelagomonadales</taxon>
        <taxon>Pelagomonadaceae</taxon>
        <taxon>Pelagomonas</taxon>
    </lineage>
</organism>
<accession>A0A8J2WT44</accession>
<protein>
    <submittedName>
        <fullName evidence="1">Uncharacterized protein</fullName>
    </submittedName>
</protein>
<name>A0A8J2WT44_9STRA</name>
<sequence length="114" mass="12694">MVSWRCCRSTACGRRGGERRRRFSREETSRVFATAYIMLYRTVRMCGALRCRFWSSACATSLALIVASTGSGEPLSSALAWRLGPVVRLDSTHQSSMPVYPRKLGQKRSELGAA</sequence>
<evidence type="ECO:0000313" key="1">
    <source>
        <dbReference type="EMBL" id="CAH0364405.1"/>
    </source>
</evidence>
<dbReference type="AlphaFoldDB" id="A0A8J2WT44"/>
<proteinExistence type="predicted"/>
<dbReference type="EMBL" id="CAKKNE010000001">
    <property type="protein sequence ID" value="CAH0364405.1"/>
    <property type="molecule type" value="Genomic_DNA"/>
</dbReference>
<gene>
    <name evidence="1" type="ORF">PECAL_1P07650</name>
</gene>
<keyword evidence="2" id="KW-1185">Reference proteome</keyword>
<comment type="caution">
    <text evidence="1">The sequence shown here is derived from an EMBL/GenBank/DDBJ whole genome shotgun (WGS) entry which is preliminary data.</text>
</comment>
<evidence type="ECO:0000313" key="2">
    <source>
        <dbReference type="Proteomes" id="UP000789595"/>
    </source>
</evidence>
<dbReference type="Proteomes" id="UP000789595">
    <property type="component" value="Unassembled WGS sequence"/>
</dbReference>